<dbReference type="GO" id="GO:0005524">
    <property type="term" value="F:ATP binding"/>
    <property type="evidence" value="ECO:0007669"/>
    <property type="project" value="UniProtKB-KW"/>
</dbReference>
<dbReference type="CDD" id="cd18808">
    <property type="entry name" value="SF1_C_Upf1"/>
    <property type="match status" value="1"/>
</dbReference>
<evidence type="ECO:0000256" key="2">
    <source>
        <dbReference type="ARBA" id="ARBA00022741"/>
    </source>
</evidence>
<evidence type="ECO:0000259" key="6">
    <source>
        <dbReference type="Pfam" id="PF10881"/>
    </source>
</evidence>
<dbReference type="PANTHER" id="PTHR43788:SF8">
    <property type="entry name" value="DNA-BINDING PROTEIN SMUBP-2"/>
    <property type="match status" value="1"/>
</dbReference>
<dbReference type="Pfam" id="PF10881">
    <property type="entry name" value="DUF2726"/>
    <property type="match status" value="1"/>
</dbReference>
<dbReference type="Proteomes" id="UP000285349">
    <property type="component" value="Unassembled WGS sequence"/>
</dbReference>
<dbReference type="InterPro" id="IPR041679">
    <property type="entry name" value="DNA2/NAM7-like_C"/>
</dbReference>
<dbReference type="EMBL" id="MOBQ01000011">
    <property type="protein sequence ID" value="RON48612.1"/>
    <property type="molecule type" value="Genomic_DNA"/>
</dbReference>
<sequence length="911" mass="102306">MVSIYVCGEDKTRQISDWVIKNDKSEGLSLTCHFPSGKHFFRPLADCKVDPTREVQATLLRRKGSSVLSPVEKVVIYGEKYAVVQYPGKTTKYVFKMDAIELVPPTKMKDESTFRYFLSVANGRVEQAASPNDKTIAENVLRQLNAILPSANTALHAYCTGQNGRQEQAGNFIFPFGLNESQLKAVEQAFTSQISLIEGPPGTGKTQTILNIIANILLRGKTVAVVSNNNPAVSNVCEKLGKSGLDYLVAKLGNEKNRKAFFDNPCPRPTAIAETAPSMEHIQSILQRLKRHLSGRNAVAQLQIEISELEIERSYLRQWQQDNGVQNSFALGKYNLSPQKSADLMAYLTHLAGNRVRIKDRIEMLFNFKILRMKPFDDWAKRKSVFYGLQLHYYDKALLERKAALASHQDALRLGNYEALLEELTSASMKYLKQYLHRHVPSAECFDAKTYRQDKFDEFLKRYPVIASGTHSIVNSLKPGAVLDYVIIDEASQQDIVPGILALGCAKNLIIVGDRKQLAHIPVELGRVAPVDQGQYDCEKYSLLDSCVSVFNDSIPMTLLKEHYRCHPQIIQFCNQQFYANQLVPMTQDRGEKPLSLLVTAKGNHTRRNTNLRELDSLLAVLEGEGESAWEGEDGRGFIAPFKNQAALSGTLLPDDFVKDTVHKFQGRECDEIVFSTVLDKKSTTPKLLAFVDDPRMINVAVSRAKNRFTLVTGDEVFTASNGHIAALVRYIEYYAQEGQLHRAPVISAFDLLYKEYDQSLERLNGRLRRSDSEYKSEQIVAQLMRETLDQHALHGITFHSQIALNQVASIANPSLTARELVFMSQGASCDFVLYYTVGKKPLGVIEVDGGTHGEAGQAERDALKNSILQKCDIPLLRLRTIESRIEEKLAAFLAQWTRSFHDEKRELSTV</sequence>
<dbReference type="OrthoDB" id="9757917at2"/>
<proteinExistence type="inferred from homology"/>
<dbReference type="InterPro" id="IPR027417">
    <property type="entry name" value="P-loop_NTPase"/>
</dbReference>
<dbReference type="Pfam" id="PF13086">
    <property type="entry name" value="AAA_11"/>
    <property type="match status" value="1"/>
</dbReference>
<keyword evidence="5" id="KW-0067">ATP-binding</keyword>
<gene>
    <name evidence="9" type="ORF">BK666_09320</name>
</gene>
<dbReference type="InterPro" id="IPR050534">
    <property type="entry name" value="Coronavir_polyprotein_1ab"/>
</dbReference>
<dbReference type="InterPro" id="IPR024402">
    <property type="entry name" value="DUF2726"/>
</dbReference>
<dbReference type="GO" id="GO:0043139">
    <property type="term" value="F:5'-3' DNA helicase activity"/>
    <property type="evidence" value="ECO:0007669"/>
    <property type="project" value="TreeGrafter"/>
</dbReference>
<evidence type="ECO:0000259" key="8">
    <source>
        <dbReference type="Pfam" id="PF13087"/>
    </source>
</evidence>
<comment type="similarity">
    <text evidence="1">Belongs to the DNA2/NAM7 helicase family.</text>
</comment>
<comment type="caution">
    <text evidence="9">The sequence shown here is derived from an EMBL/GenBank/DDBJ whole genome shotgun (WGS) entry which is preliminary data.</text>
</comment>
<dbReference type="SUPFAM" id="SSF52540">
    <property type="entry name" value="P-loop containing nucleoside triphosphate hydrolases"/>
    <property type="match status" value="1"/>
</dbReference>
<dbReference type="PANTHER" id="PTHR43788">
    <property type="entry name" value="DNA2/NAM7 HELICASE FAMILY MEMBER"/>
    <property type="match status" value="1"/>
</dbReference>
<feature type="domain" description="DUF2726" evidence="6">
    <location>
        <begin position="815"/>
        <end position="891"/>
    </location>
</feature>
<evidence type="ECO:0000256" key="5">
    <source>
        <dbReference type="ARBA" id="ARBA00022840"/>
    </source>
</evidence>
<organism evidence="9 10">
    <name type="scientific">Pseudomonas frederiksbergensis</name>
    <dbReference type="NCBI Taxonomy" id="104087"/>
    <lineage>
        <taxon>Bacteria</taxon>
        <taxon>Pseudomonadati</taxon>
        <taxon>Pseudomonadota</taxon>
        <taxon>Gammaproteobacteria</taxon>
        <taxon>Pseudomonadales</taxon>
        <taxon>Pseudomonadaceae</taxon>
        <taxon>Pseudomonas</taxon>
    </lineage>
</organism>
<dbReference type="Gene3D" id="3.40.50.300">
    <property type="entry name" value="P-loop containing nucleotide triphosphate hydrolases"/>
    <property type="match status" value="2"/>
</dbReference>
<keyword evidence="2" id="KW-0547">Nucleotide-binding</keyword>
<evidence type="ECO:0000259" key="7">
    <source>
        <dbReference type="Pfam" id="PF13086"/>
    </source>
</evidence>
<dbReference type="AlphaFoldDB" id="A0A423K9P3"/>
<evidence type="ECO:0000313" key="9">
    <source>
        <dbReference type="EMBL" id="RON48612.1"/>
    </source>
</evidence>
<dbReference type="InterPro" id="IPR041677">
    <property type="entry name" value="DNA2/NAM7_AAA_11"/>
</dbReference>
<dbReference type="GO" id="GO:0016787">
    <property type="term" value="F:hydrolase activity"/>
    <property type="evidence" value="ECO:0007669"/>
    <property type="project" value="UniProtKB-KW"/>
</dbReference>
<dbReference type="InterPro" id="IPR047187">
    <property type="entry name" value="SF1_C_Upf1"/>
</dbReference>
<dbReference type="Pfam" id="PF13087">
    <property type="entry name" value="AAA_12"/>
    <property type="match status" value="1"/>
</dbReference>
<feature type="domain" description="DNA2/NAM7 helicase-like C-terminal" evidence="8">
    <location>
        <begin position="551"/>
        <end position="712"/>
    </location>
</feature>
<evidence type="ECO:0000256" key="1">
    <source>
        <dbReference type="ARBA" id="ARBA00007913"/>
    </source>
</evidence>
<dbReference type="RefSeq" id="WP_123509378.1">
    <property type="nucleotide sequence ID" value="NZ_MOBQ01000011.1"/>
</dbReference>
<evidence type="ECO:0000256" key="4">
    <source>
        <dbReference type="ARBA" id="ARBA00022806"/>
    </source>
</evidence>
<protein>
    <submittedName>
        <fullName evidence="9">Helicase</fullName>
    </submittedName>
</protein>
<accession>A0A423K9P3</accession>
<keyword evidence="3" id="KW-0378">Hydrolase</keyword>
<name>A0A423K9P3_9PSED</name>
<evidence type="ECO:0000313" key="10">
    <source>
        <dbReference type="Proteomes" id="UP000285349"/>
    </source>
</evidence>
<keyword evidence="4 9" id="KW-0347">Helicase</keyword>
<reference evidence="9 10" key="1">
    <citation type="submission" date="2016-10" db="EMBL/GenBank/DDBJ databases">
        <title>Comparative genome analysis of multiple Pseudomonas spp. focuses on biocontrol and plant growth promoting traits.</title>
        <authorList>
            <person name="Tao X.-Y."/>
            <person name="Taylor C.G."/>
        </authorList>
    </citation>
    <scope>NUCLEOTIDE SEQUENCE [LARGE SCALE GENOMIC DNA]</scope>
    <source>
        <strain evidence="9 10">37A10</strain>
    </source>
</reference>
<feature type="domain" description="DNA2/NAM7 helicase helicase" evidence="7">
    <location>
        <begin position="178"/>
        <end position="519"/>
    </location>
</feature>
<evidence type="ECO:0000256" key="3">
    <source>
        <dbReference type="ARBA" id="ARBA00022801"/>
    </source>
</evidence>